<evidence type="ECO:0000313" key="3">
    <source>
        <dbReference type="Proteomes" id="UP000234681"/>
    </source>
</evidence>
<accession>A6HEF0</accession>
<name>A6HEF0_RAT</name>
<feature type="region of interest" description="Disordered" evidence="1">
    <location>
        <begin position="1"/>
        <end position="36"/>
    </location>
</feature>
<protein>
    <submittedName>
        <fullName evidence="2">RCG33425, isoform CRA_e</fullName>
    </submittedName>
</protein>
<organism evidence="2 3">
    <name type="scientific">Rattus norvegicus</name>
    <name type="common">Rat</name>
    <dbReference type="NCBI Taxonomy" id="10116"/>
    <lineage>
        <taxon>Eukaryota</taxon>
        <taxon>Metazoa</taxon>
        <taxon>Chordata</taxon>
        <taxon>Craniata</taxon>
        <taxon>Vertebrata</taxon>
        <taxon>Euteleostomi</taxon>
        <taxon>Mammalia</taxon>
        <taxon>Eutheria</taxon>
        <taxon>Euarchontoglires</taxon>
        <taxon>Glires</taxon>
        <taxon>Rodentia</taxon>
        <taxon>Myomorpha</taxon>
        <taxon>Muroidea</taxon>
        <taxon>Muridae</taxon>
        <taxon>Murinae</taxon>
        <taxon>Rattus</taxon>
    </lineage>
</organism>
<feature type="compositionally biased region" description="Low complexity" evidence="1">
    <location>
        <begin position="15"/>
        <end position="26"/>
    </location>
</feature>
<evidence type="ECO:0000256" key="1">
    <source>
        <dbReference type="SAM" id="MobiDB-lite"/>
    </source>
</evidence>
<evidence type="ECO:0000313" key="2">
    <source>
        <dbReference type="EMBL" id="EDM04406.1"/>
    </source>
</evidence>
<dbReference type="Proteomes" id="UP000234681">
    <property type="component" value="Chromosome 10"/>
</dbReference>
<proteinExistence type="predicted"/>
<sequence>MSGGWTAKKEENGLPPSEDSPAASAPQMRTARRGRKPKIRCPYLTWVSCSNMKESSQQDRTRRRFHRASDLRATDLVQDTTVLLWGKCLAVGPQDGLPVPPPKGLPFLAVSRAPSWCSKVKEGLERFSSRPRVY</sequence>
<dbReference type="AlphaFoldDB" id="A6HEF0"/>
<dbReference type="EMBL" id="CH473948">
    <property type="protein sequence ID" value="EDM04406.1"/>
    <property type="molecule type" value="Genomic_DNA"/>
</dbReference>
<reference evidence="2 3" key="1">
    <citation type="submission" date="2005-07" db="EMBL/GenBank/DDBJ databases">
        <authorList>
            <person name="Mural R.J."/>
            <person name="Li P.W."/>
            <person name="Adams M.D."/>
            <person name="Amanatides P.G."/>
            <person name="Baden-Tillson H."/>
            <person name="Barnstead M."/>
            <person name="Chin S.H."/>
            <person name="Dew I."/>
            <person name="Evans C.A."/>
            <person name="Ferriera S."/>
            <person name="Flanigan M."/>
            <person name="Fosler C."/>
            <person name="Glodek A."/>
            <person name="Gu Z."/>
            <person name="Holt R.A."/>
            <person name="Jennings D."/>
            <person name="Kraft C.L."/>
            <person name="Lu F."/>
            <person name="Nguyen T."/>
            <person name="Nusskern D.R."/>
            <person name="Pfannkoch C.M."/>
            <person name="Sitter C."/>
            <person name="Sutton G.G."/>
            <person name="Venter J.C."/>
            <person name="Wang Z."/>
            <person name="Woodage T."/>
            <person name="Zheng X.H."/>
            <person name="Zhong F."/>
        </authorList>
    </citation>
    <scope>NUCLEOTIDE SEQUENCE [LARGE SCALE GENOMIC DNA]</scope>
    <source>
        <strain>BN</strain>
        <strain evidence="3">Sprague-Dawley</strain>
    </source>
</reference>
<gene>
    <name evidence="2" type="ORF">rCG_33425</name>
</gene>